<evidence type="ECO:0000313" key="2">
    <source>
        <dbReference type="Proteomes" id="UP001341840"/>
    </source>
</evidence>
<proteinExistence type="predicted"/>
<evidence type="ECO:0000313" key="1">
    <source>
        <dbReference type="EMBL" id="MED6122779.1"/>
    </source>
</evidence>
<comment type="caution">
    <text evidence="1">The sequence shown here is derived from an EMBL/GenBank/DDBJ whole genome shotgun (WGS) entry which is preliminary data.</text>
</comment>
<dbReference type="EMBL" id="JASCZI010030457">
    <property type="protein sequence ID" value="MED6122779.1"/>
    <property type="molecule type" value="Genomic_DNA"/>
</dbReference>
<dbReference type="Proteomes" id="UP001341840">
    <property type="component" value="Unassembled WGS sequence"/>
</dbReference>
<organism evidence="1 2">
    <name type="scientific">Stylosanthes scabra</name>
    <dbReference type="NCBI Taxonomy" id="79078"/>
    <lineage>
        <taxon>Eukaryota</taxon>
        <taxon>Viridiplantae</taxon>
        <taxon>Streptophyta</taxon>
        <taxon>Embryophyta</taxon>
        <taxon>Tracheophyta</taxon>
        <taxon>Spermatophyta</taxon>
        <taxon>Magnoliopsida</taxon>
        <taxon>eudicotyledons</taxon>
        <taxon>Gunneridae</taxon>
        <taxon>Pentapetalae</taxon>
        <taxon>rosids</taxon>
        <taxon>fabids</taxon>
        <taxon>Fabales</taxon>
        <taxon>Fabaceae</taxon>
        <taxon>Papilionoideae</taxon>
        <taxon>50 kb inversion clade</taxon>
        <taxon>dalbergioids sensu lato</taxon>
        <taxon>Dalbergieae</taxon>
        <taxon>Pterocarpus clade</taxon>
        <taxon>Stylosanthes</taxon>
    </lineage>
</organism>
<gene>
    <name evidence="1" type="ORF">PIB30_043070</name>
</gene>
<reference evidence="1 2" key="1">
    <citation type="journal article" date="2023" name="Plants (Basel)">
        <title>Bridging the Gap: Combining Genomics and Transcriptomics Approaches to Understand Stylosanthes scabra, an Orphan Legume from the Brazilian Caatinga.</title>
        <authorList>
            <person name="Ferreira-Neto J.R.C."/>
            <person name="da Silva M.D."/>
            <person name="Binneck E."/>
            <person name="de Melo N.F."/>
            <person name="da Silva R.H."/>
            <person name="de Melo A.L.T.M."/>
            <person name="Pandolfi V."/>
            <person name="Bustamante F.O."/>
            <person name="Brasileiro-Vidal A.C."/>
            <person name="Benko-Iseppon A.M."/>
        </authorList>
    </citation>
    <scope>NUCLEOTIDE SEQUENCE [LARGE SCALE GENOMIC DNA]</scope>
    <source>
        <tissue evidence="1">Leaves</tissue>
    </source>
</reference>
<name>A0ABU6RG31_9FABA</name>
<keyword evidence="2" id="KW-1185">Reference proteome</keyword>
<accession>A0ABU6RG31</accession>
<sequence length="147" mass="17020">MVVVDEVSMQQMFPCYHRNRFHVSSIELYVEFEQLAADVVDDVSYVNVERHTLLEELYSVSEDDFEANYEAPEKEEECNKGVDVVVQNASNPVARQHPFGVPSYMRQLNLEALDAHEFSEYANIAIAALDDSEFIIRLEWNTLVERQ</sequence>
<protein>
    <submittedName>
        <fullName evidence="1">Uncharacterized protein</fullName>
    </submittedName>
</protein>